<reference evidence="3" key="1">
    <citation type="submission" date="2022-11" db="UniProtKB">
        <authorList>
            <consortium name="WormBaseParasite"/>
        </authorList>
    </citation>
    <scope>IDENTIFICATION</scope>
</reference>
<protein>
    <submittedName>
        <fullName evidence="3">Uncharacterized protein</fullName>
    </submittedName>
</protein>
<evidence type="ECO:0000256" key="1">
    <source>
        <dbReference type="SAM" id="MobiDB-lite"/>
    </source>
</evidence>
<dbReference type="AlphaFoldDB" id="A0A915NPG9"/>
<feature type="region of interest" description="Disordered" evidence="1">
    <location>
        <begin position="142"/>
        <end position="165"/>
    </location>
</feature>
<evidence type="ECO:0000313" key="3">
    <source>
        <dbReference type="WBParaSite" id="scf7180000418980.g3197"/>
    </source>
</evidence>
<dbReference type="Proteomes" id="UP000887560">
    <property type="component" value="Unplaced"/>
</dbReference>
<proteinExistence type="predicted"/>
<evidence type="ECO:0000313" key="2">
    <source>
        <dbReference type="Proteomes" id="UP000887560"/>
    </source>
</evidence>
<name>A0A915NPG9_9BILA</name>
<dbReference type="WBParaSite" id="scf7180000418980.g3197">
    <property type="protein sequence ID" value="scf7180000418980.g3197"/>
    <property type="gene ID" value="scf7180000418980.g3197"/>
</dbReference>
<keyword evidence="2" id="KW-1185">Reference proteome</keyword>
<feature type="compositionally biased region" description="Polar residues" evidence="1">
    <location>
        <begin position="147"/>
        <end position="165"/>
    </location>
</feature>
<organism evidence="2 3">
    <name type="scientific">Meloidogyne floridensis</name>
    <dbReference type="NCBI Taxonomy" id="298350"/>
    <lineage>
        <taxon>Eukaryota</taxon>
        <taxon>Metazoa</taxon>
        <taxon>Ecdysozoa</taxon>
        <taxon>Nematoda</taxon>
        <taxon>Chromadorea</taxon>
        <taxon>Rhabditida</taxon>
        <taxon>Tylenchina</taxon>
        <taxon>Tylenchomorpha</taxon>
        <taxon>Tylenchoidea</taxon>
        <taxon>Meloidogynidae</taxon>
        <taxon>Meloidogyninae</taxon>
        <taxon>Meloidogyne</taxon>
    </lineage>
</organism>
<sequence>MLIIKQNSKIIQVFIFFVFIIKIVYCGNISSNFCCSVDVLDDGDEENEGNPNVAEELVIVEDADDLLNNVVNDQGEEAGENNHQFMNEDDIVVNEEGEEAGENNFQFMDADQIQALADELNPGFVADPAFEVPNFILPVQNDGEDSLGTSRSSIFTSTTDSSRRD</sequence>
<accession>A0A915NPG9</accession>